<dbReference type="Proteomes" id="UP000054047">
    <property type="component" value="Unassembled WGS sequence"/>
</dbReference>
<evidence type="ECO:0000313" key="2">
    <source>
        <dbReference type="Proteomes" id="UP000054047"/>
    </source>
</evidence>
<organism evidence="1 2">
    <name type="scientific">Ancylostoma duodenale</name>
    <dbReference type="NCBI Taxonomy" id="51022"/>
    <lineage>
        <taxon>Eukaryota</taxon>
        <taxon>Metazoa</taxon>
        <taxon>Ecdysozoa</taxon>
        <taxon>Nematoda</taxon>
        <taxon>Chromadorea</taxon>
        <taxon>Rhabditida</taxon>
        <taxon>Rhabditina</taxon>
        <taxon>Rhabditomorpha</taxon>
        <taxon>Strongyloidea</taxon>
        <taxon>Ancylostomatidae</taxon>
        <taxon>Ancylostomatinae</taxon>
        <taxon>Ancylostoma</taxon>
    </lineage>
</organism>
<proteinExistence type="predicted"/>
<gene>
    <name evidence="1" type="ORF">ANCDUO_24444</name>
</gene>
<accession>A0A0C2FAG1</accession>
<reference evidence="1 2" key="1">
    <citation type="submission" date="2013-12" db="EMBL/GenBank/DDBJ databases">
        <title>Draft genome of the parsitic nematode Ancylostoma duodenale.</title>
        <authorList>
            <person name="Mitreva M."/>
        </authorList>
    </citation>
    <scope>NUCLEOTIDE SEQUENCE [LARGE SCALE GENOMIC DNA]</scope>
    <source>
        <strain evidence="1 2">Zhejiang</strain>
    </source>
</reference>
<dbReference type="AlphaFoldDB" id="A0A0C2FAG1"/>
<feature type="non-terminal residue" evidence="1">
    <location>
        <position position="101"/>
    </location>
</feature>
<evidence type="ECO:0000313" key="1">
    <source>
        <dbReference type="EMBL" id="KIH45515.1"/>
    </source>
</evidence>
<dbReference type="OrthoDB" id="10468119at2759"/>
<keyword evidence="2" id="KW-1185">Reference proteome</keyword>
<protein>
    <submittedName>
        <fullName evidence="1">Uncharacterized protein</fullName>
    </submittedName>
</protein>
<dbReference type="EMBL" id="KN772242">
    <property type="protein sequence ID" value="KIH45515.1"/>
    <property type="molecule type" value="Genomic_DNA"/>
</dbReference>
<name>A0A0C2FAG1_9BILA</name>
<sequence length="101" mass="11369">MNKRKKKNTQLGEPVRRLKFADWLKTVDDVTQEFFSFCKRVQVVSGPSLAPDAFPSTDPAALMAVEIRSLPQLLKSASILAEFAHHCAQTRLCRLLIARSK</sequence>